<keyword evidence="2" id="KW-1185">Reference proteome</keyword>
<dbReference type="EMBL" id="VMBG01000001">
    <property type="protein sequence ID" value="TSJ78120.1"/>
    <property type="molecule type" value="Genomic_DNA"/>
</dbReference>
<evidence type="ECO:0000313" key="1">
    <source>
        <dbReference type="EMBL" id="TSJ78120.1"/>
    </source>
</evidence>
<evidence type="ECO:0000313" key="2">
    <source>
        <dbReference type="Proteomes" id="UP000315648"/>
    </source>
</evidence>
<gene>
    <name evidence="1" type="ORF">FPL22_02065</name>
</gene>
<proteinExistence type="predicted"/>
<sequence>MIRPIIASAFFTSASLLIAVPAVPLVNLVDDQTLAVVSVSDAPALLRGWDAGPLAKTWNDPQVVKFLTPFREEIKIDEWDAETKTATGLTVRELLALAKGEVLIAVPSFKISTMEKKSPPPFLAVLEVGDDSEKIEKILAESLAKKSLQEETELFSGVKVHIRPLAKKATDEKTDDATEDEADEIKTPGSFAWAMSDGLWFISLDKERVFAAIDALKQGGVNAALGKTERYLRTRQRVGQAQALVYVNFPAVYPLVRDAVAESKAKSAAKPNMMGIDSEAVLNALGLDVLGESYFSLETGANETNMDFGLTYTEERGLVKLIAYQPGTALRPDWIAAKWPSVSTGRFSVPKAYAALAELLESISPMMSGMAQGQIRAFNKKIGIDIERDLIGSLGEDIVTAYVIPSGTPDGSVPAWTDMDQLFAMTLANEATFIKAVEALKRLAGPAADQMFTKRDYLGNTLYTLNLPPTPEGMKARRGFSYAIANGTFLLGVGSAASVESALQGMSSNQGLFWKRDDVKAVVANFPADAVGIQVQDMRFIVDSLIEMAVQYQTAENEGVDEADQKKHVDISARPDAELIGRYWGLSGGYVLKTPEGLFTKTRIVHPQP</sequence>
<organism evidence="1 2">
    <name type="scientific">Rariglobus hedericola</name>
    <dbReference type="NCBI Taxonomy" id="2597822"/>
    <lineage>
        <taxon>Bacteria</taxon>
        <taxon>Pseudomonadati</taxon>
        <taxon>Verrucomicrobiota</taxon>
        <taxon>Opitutia</taxon>
        <taxon>Opitutales</taxon>
        <taxon>Opitutaceae</taxon>
        <taxon>Rariglobus</taxon>
    </lineage>
</organism>
<dbReference type="Proteomes" id="UP000315648">
    <property type="component" value="Unassembled WGS sequence"/>
</dbReference>
<dbReference type="AlphaFoldDB" id="A0A556QN93"/>
<comment type="caution">
    <text evidence="1">The sequence shown here is derived from an EMBL/GenBank/DDBJ whole genome shotgun (WGS) entry which is preliminary data.</text>
</comment>
<evidence type="ECO:0008006" key="3">
    <source>
        <dbReference type="Google" id="ProtNLM"/>
    </source>
</evidence>
<dbReference type="OrthoDB" id="189412at2"/>
<dbReference type="RefSeq" id="WP_144228461.1">
    <property type="nucleotide sequence ID" value="NZ_CBCRVV010000001.1"/>
</dbReference>
<reference evidence="1 2" key="1">
    <citation type="submission" date="2019-07" db="EMBL/GenBank/DDBJ databases">
        <title>Description of 53C-WASEF.</title>
        <authorList>
            <person name="Pitt A."/>
            <person name="Hahn M.W."/>
        </authorList>
    </citation>
    <scope>NUCLEOTIDE SEQUENCE [LARGE SCALE GENOMIC DNA]</scope>
    <source>
        <strain evidence="1 2">53C-WASEF</strain>
    </source>
</reference>
<accession>A0A556QN93</accession>
<name>A0A556QN93_9BACT</name>
<protein>
    <recommendedName>
        <fullName evidence="3">DUF3352 domain-containing protein</fullName>
    </recommendedName>
</protein>